<accession>A0A1I0I018</accession>
<proteinExistence type="predicted"/>
<keyword evidence="2" id="KW-1185">Reference proteome</keyword>
<evidence type="ECO:0000313" key="2">
    <source>
        <dbReference type="Proteomes" id="UP000199361"/>
    </source>
</evidence>
<dbReference type="STRING" id="568860.SAMN05421811_104601"/>
<organism evidence="1 2">
    <name type="scientific">Nonomuraea wenchangensis</name>
    <dbReference type="NCBI Taxonomy" id="568860"/>
    <lineage>
        <taxon>Bacteria</taxon>
        <taxon>Bacillati</taxon>
        <taxon>Actinomycetota</taxon>
        <taxon>Actinomycetes</taxon>
        <taxon>Streptosporangiales</taxon>
        <taxon>Streptosporangiaceae</taxon>
        <taxon>Nonomuraea</taxon>
    </lineage>
</organism>
<evidence type="ECO:0000313" key="1">
    <source>
        <dbReference type="EMBL" id="SET89843.1"/>
    </source>
</evidence>
<dbReference type="RefSeq" id="WP_091081712.1">
    <property type="nucleotide sequence ID" value="NZ_FOHX01000004.1"/>
</dbReference>
<dbReference type="Proteomes" id="UP000199361">
    <property type="component" value="Unassembled WGS sequence"/>
</dbReference>
<protein>
    <submittedName>
        <fullName evidence="1">Uncharacterized protein</fullName>
    </submittedName>
</protein>
<dbReference type="AlphaFoldDB" id="A0A1I0I018"/>
<dbReference type="OrthoDB" id="4930678at2"/>
<name>A0A1I0I018_9ACTN</name>
<reference evidence="1 2" key="1">
    <citation type="submission" date="2016-10" db="EMBL/GenBank/DDBJ databases">
        <authorList>
            <person name="de Groot N.N."/>
        </authorList>
    </citation>
    <scope>NUCLEOTIDE SEQUENCE [LARGE SCALE GENOMIC DNA]</scope>
    <source>
        <strain evidence="1 2">CGMCC 4.5598</strain>
    </source>
</reference>
<gene>
    <name evidence="1" type="ORF">SAMN05421811_104601</name>
</gene>
<dbReference type="EMBL" id="FOHX01000004">
    <property type="protein sequence ID" value="SET89843.1"/>
    <property type="molecule type" value="Genomic_DNA"/>
</dbReference>
<sequence>MTASWVAGATPARSLARRRAGAGGARRIAACGSVHEAVALLGETPYGHDVRRGESLAQAQWGVYATLLWHLRVLAGWLPRQGGQQVRVLARWFELANVDELICRLSGGEAEPEFALGSLGTAWERLRLCGSLPDVRAVLAASPWGDPGGSGAREIQVGMRLAWAERVVESVPQARSWALGATALLLARTRLAEGAEPAGQARGRCRTLLGSAALEAASIGEMAEVLPAAARWVLREIEHPDELWRGEEHWWQRVEEEGRTLLAGGGFAAGPVLGSVAVLAADARRVRAALELAARP</sequence>